<evidence type="ECO:0000313" key="2">
    <source>
        <dbReference type="Proteomes" id="UP000614996"/>
    </source>
</evidence>
<gene>
    <name evidence="1" type="ORF">NUM_73080</name>
</gene>
<evidence type="ECO:0000313" key="1">
    <source>
        <dbReference type="EMBL" id="GIL32054.1"/>
    </source>
</evidence>
<protein>
    <submittedName>
        <fullName evidence="1">Uncharacterized protein</fullName>
    </submittedName>
</protein>
<proteinExistence type="predicted"/>
<dbReference type="Proteomes" id="UP000614996">
    <property type="component" value="Unassembled WGS sequence"/>
</dbReference>
<dbReference type="AlphaFoldDB" id="A0A8J4AIX2"/>
<keyword evidence="2" id="KW-1185">Reference proteome</keyword>
<organism evidence="1 2">
    <name type="scientific">Actinocatenispora comari</name>
    <dbReference type="NCBI Taxonomy" id="2807577"/>
    <lineage>
        <taxon>Bacteria</taxon>
        <taxon>Bacillati</taxon>
        <taxon>Actinomycetota</taxon>
        <taxon>Actinomycetes</taxon>
        <taxon>Micromonosporales</taxon>
        <taxon>Micromonosporaceae</taxon>
        <taxon>Actinocatenispora</taxon>
    </lineage>
</organism>
<sequence length="135" mass="14598">MTATIAQDLPIAPDAVVSPTEPDWVPLGPDMLKRWVLLTRHLPDVQADSAAGYWAGPDHPGHYSDCLAQPSLRTGTGIVYAAVAAFTDPGTAWSYWTGCLKTVLGAGCVWEFVLLAEVADWTTIPPVRPRHFTGR</sequence>
<reference evidence="2" key="1">
    <citation type="journal article" date="2021" name="Int. J. Syst. Evol. Microbiol.">
        <title>Actinocatenispora comari sp. nov., an endophytic actinomycete isolated from aerial parts of Comarum salesowianum.</title>
        <authorList>
            <person name="Oyunbileg N."/>
            <person name="Iizaka Y."/>
            <person name="Hamada M."/>
            <person name="Davaapurev B.O."/>
            <person name="Fukumoto A."/>
            <person name="Tsetseg B."/>
            <person name="Kato F."/>
            <person name="Tamura T."/>
            <person name="Batkhuu J."/>
            <person name="Anzai Y."/>
        </authorList>
    </citation>
    <scope>NUCLEOTIDE SEQUENCE [LARGE SCALE GENOMIC DNA]</scope>
    <source>
        <strain evidence="2">NUM-2625</strain>
    </source>
</reference>
<comment type="caution">
    <text evidence="1">The sequence shown here is derived from an EMBL/GenBank/DDBJ whole genome shotgun (WGS) entry which is preliminary data.</text>
</comment>
<name>A0A8J4AIX2_9ACTN</name>
<accession>A0A8J4AIX2</accession>
<dbReference type="EMBL" id="BOPO01000151">
    <property type="protein sequence ID" value="GIL32054.1"/>
    <property type="molecule type" value="Genomic_DNA"/>
</dbReference>